<dbReference type="AlphaFoldDB" id="A0A9P4IER1"/>
<protein>
    <submittedName>
        <fullName evidence="2">Uncharacterized protein</fullName>
    </submittedName>
</protein>
<organism evidence="2 3">
    <name type="scientific">Rhizodiscina lignyota</name>
    <dbReference type="NCBI Taxonomy" id="1504668"/>
    <lineage>
        <taxon>Eukaryota</taxon>
        <taxon>Fungi</taxon>
        <taxon>Dikarya</taxon>
        <taxon>Ascomycota</taxon>
        <taxon>Pezizomycotina</taxon>
        <taxon>Dothideomycetes</taxon>
        <taxon>Pleosporomycetidae</taxon>
        <taxon>Aulographales</taxon>
        <taxon>Rhizodiscinaceae</taxon>
        <taxon>Rhizodiscina</taxon>
    </lineage>
</organism>
<feature type="region of interest" description="Disordered" evidence="1">
    <location>
        <begin position="130"/>
        <end position="151"/>
    </location>
</feature>
<reference evidence="2" key="1">
    <citation type="journal article" date="2020" name="Stud. Mycol.">
        <title>101 Dothideomycetes genomes: a test case for predicting lifestyles and emergence of pathogens.</title>
        <authorList>
            <person name="Haridas S."/>
            <person name="Albert R."/>
            <person name="Binder M."/>
            <person name="Bloem J."/>
            <person name="Labutti K."/>
            <person name="Salamov A."/>
            <person name="Andreopoulos B."/>
            <person name="Baker S."/>
            <person name="Barry K."/>
            <person name="Bills G."/>
            <person name="Bluhm B."/>
            <person name="Cannon C."/>
            <person name="Castanera R."/>
            <person name="Culley D."/>
            <person name="Daum C."/>
            <person name="Ezra D."/>
            <person name="Gonzalez J."/>
            <person name="Henrissat B."/>
            <person name="Kuo A."/>
            <person name="Liang C."/>
            <person name="Lipzen A."/>
            <person name="Lutzoni F."/>
            <person name="Magnuson J."/>
            <person name="Mondo S."/>
            <person name="Nolan M."/>
            <person name="Ohm R."/>
            <person name="Pangilinan J."/>
            <person name="Park H.-J."/>
            <person name="Ramirez L."/>
            <person name="Alfaro M."/>
            <person name="Sun H."/>
            <person name="Tritt A."/>
            <person name="Yoshinaga Y."/>
            <person name="Zwiers L.-H."/>
            <person name="Turgeon B."/>
            <person name="Goodwin S."/>
            <person name="Spatafora J."/>
            <person name="Crous P."/>
            <person name="Grigoriev I."/>
        </authorList>
    </citation>
    <scope>NUCLEOTIDE SEQUENCE</scope>
    <source>
        <strain evidence="2">CBS 133067</strain>
    </source>
</reference>
<keyword evidence="3" id="KW-1185">Reference proteome</keyword>
<name>A0A9P4IER1_9PEZI</name>
<evidence type="ECO:0000313" key="3">
    <source>
        <dbReference type="Proteomes" id="UP000799772"/>
    </source>
</evidence>
<dbReference type="Proteomes" id="UP000799772">
    <property type="component" value="Unassembled WGS sequence"/>
</dbReference>
<dbReference type="EMBL" id="ML978124">
    <property type="protein sequence ID" value="KAF2100220.1"/>
    <property type="molecule type" value="Genomic_DNA"/>
</dbReference>
<proteinExistence type="predicted"/>
<evidence type="ECO:0000313" key="2">
    <source>
        <dbReference type="EMBL" id="KAF2100220.1"/>
    </source>
</evidence>
<comment type="caution">
    <text evidence="2">The sequence shown here is derived from an EMBL/GenBank/DDBJ whole genome shotgun (WGS) entry which is preliminary data.</text>
</comment>
<evidence type="ECO:0000256" key="1">
    <source>
        <dbReference type="SAM" id="MobiDB-lite"/>
    </source>
</evidence>
<accession>A0A9P4IER1</accession>
<sequence length="275" mass="29966">MPVPQYGFLLHSYASKRKLIANAEAHVRAWPISDHDNDHRIEQSSTQPLGGNGYVYNESHLGPPVCGDSSTAPCRTTATDIACSAVEEDAFWEALLAEGLGTEYSESAAEFGSFRLDSTGLTPFDNFGFPDPASLTDPSVGGLAGEQSSQRFPQSENHFSEVGPISNLNFQARCSQEPTRLSPTFTHYNASLSLSTEDQFNPSPDSDSVPAPSYIRERLILVNPSLSPTSPPEHNLSAEARATHVPRQELPKLLPGECLRCPQCSRAFVEQFQLL</sequence>
<gene>
    <name evidence="2" type="ORF">NA57DRAFT_54318</name>
</gene>